<gene>
    <name evidence="2" type="ORF">EGYM00163_LOCUS33657</name>
</gene>
<feature type="compositionally biased region" description="Pro residues" evidence="1">
    <location>
        <begin position="83"/>
        <end position="93"/>
    </location>
</feature>
<feature type="compositionally biased region" description="Gly residues" evidence="1">
    <location>
        <begin position="98"/>
        <end position="108"/>
    </location>
</feature>
<feature type="region of interest" description="Disordered" evidence="1">
    <location>
        <begin position="1"/>
        <end position="27"/>
    </location>
</feature>
<dbReference type="AlphaFoldDB" id="A0A7S4LDM9"/>
<feature type="compositionally biased region" description="Polar residues" evidence="1">
    <location>
        <begin position="8"/>
        <end position="25"/>
    </location>
</feature>
<protein>
    <submittedName>
        <fullName evidence="2">Uncharacterized protein</fullName>
    </submittedName>
</protein>
<evidence type="ECO:0000313" key="2">
    <source>
        <dbReference type="EMBL" id="CAE0822456.1"/>
    </source>
</evidence>
<dbReference type="EMBL" id="HBJA01097208">
    <property type="protein sequence ID" value="CAE0822456.1"/>
    <property type="molecule type" value="Transcribed_RNA"/>
</dbReference>
<reference evidence="2" key="1">
    <citation type="submission" date="2021-01" db="EMBL/GenBank/DDBJ databases">
        <authorList>
            <person name="Corre E."/>
            <person name="Pelletier E."/>
            <person name="Niang G."/>
            <person name="Scheremetjew M."/>
            <person name="Finn R."/>
            <person name="Kale V."/>
            <person name="Holt S."/>
            <person name="Cochrane G."/>
            <person name="Meng A."/>
            <person name="Brown T."/>
            <person name="Cohen L."/>
        </authorList>
    </citation>
    <scope>NUCLEOTIDE SEQUENCE</scope>
    <source>
        <strain evidence="2">CCMP1594</strain>
    </source>
</reference>
<organism evidence="2">
    <name type="scientific">Eutreptiella gymnastica</name>
    <dbReference type="NCBI Taxonomy" id="73025"/>
    <lineage>
        <taxon>Eukaryota</taxon>
        <taxon>Discoba</taxon>
        <taxon>Euglenozoa</taxon>
        <taxon>Euglenida</taxon>
        <taxon>Spirocuta</taxon>
        <taxon>Euglenophyceae</taxon>
        <taxon>Eutreptiales</taxon>
        <taxon>Eutreptiaceae</taxon>
        <taxon>Eutreptiella</taxon>
    </lineage>
</organism>
<proteinExistence type="predicted"/>
<name>A0A7S4LDM9_9EUGL</name>
<evidence type="ECO:0000256" key="1">
    <source>
        <dbReference type="SAM" id="MobiDB-lite"/>
    </source>
</evidence>
<accession>A0A7S4LDM9</accession>
<sequence>MPTGCNPFGNTSPTSASDEPLQATSVLPAVAKRPPLCGSTGAPLPWGHAFGAAGGMRVRCHFPISKPREATEGQRLKNAGPLIPAPHPAPAPCPSTGTGPGGQGVGLA</sequence>
<feature type="region of interest" description="Disordered" evidence="1">
    <location>
        <begin position="78"/>
        <end position="108"/>
    </location>
</feature>